<name>K5VS74_PHACS</name>
<dbReference type="InterPro" id="IPR016624">
    <property type="entry name" value="UCP014753"/>
</dbReference>
<dbReference type="InterPro" id="IPR049349">
    <property type="entry name" value="DUF2264_N"/>
</dbReference>
<dbReference type="InParanoid" id="K5VS74"/>
<dbReference type="AlphaFoldDB" id="K5VS74"/>
<reference evidence="3 4" key="1">
    <citation type="journal article" date="2012" name="BMC Genomics">
        <title>Comparative genomics of the white-rot fungi, Phanerochaete carnosa and P. chrysosporium, to elucidate the genetic basis of the distinct wood types they colonize.</title>
        <authorList>
            <person name="Suzuki H."/>
            <person name="MacDonald J."/>
            <person name="Syed K."/>
            <person name="Salamov A."/>
            <person name="Hori C."/>
            <person name="Aerts A."/>
            <person name="Henrissat B."/>
            <person name="Wiebenga A."/>
            <person name="vanKuyk P.A."/>
            <person name="Barry K."/>
            <person name="Lindquist E."/>
            <person name="LaButti K."/>
            <person name="Lapidus A."/>
            <person name="Lucas S."/>
            <person name="Coutinho P."/>
            <person name="Gong Y."/>
            <person name="Samejima M."/>
            <person name="Mahadevan R."/>
            <person name="Abou-Zaid M."/>
            <person name="de Vries R.P."/>
            <person name="Igarashi K."/>
            <person name="Yadav J.S."/>
            <person name="Grigoriev I.V."/>
            <person name="Master E.R."/>
        </authorList>
    </citation>
    <scope>NUCLEOTIDE SEQUENCE [LARGE SCALE GENOMIC DNA]</scope>
    <source>
        <strain evidence="3 4">HHB-10118-sp</strain>
    </source>
</reference>
<evidence type="ECO:0000313" key="4">
    <source>
        <dbReference type="Proteomes" id="UP000008370"/>
    </source>
</evidence>
<dbReference type="KEGG" id="pco:PHACADRAFT_185259"/>
<dbReference type="RefSeq" id="XP_007397016.1">
    <property type="nucleotide sequence ID" value="XM_007396954.1"/>
</dbReference>
<dbReference type="Pfam" id="PF20938">
    <property type="entry name" value="DUF2264_C"/>
    <property type="match status" value="1"/>
</dbReference>
<evidence type="ECO:0000259" key="1">
    <source>
        <dbReference type="Pfam" id="PF10022"/>
    </source>
</evidence>
<feature type="domain" description="DUF2264" evidence="2">
    <location>
        <begin position="374"/>
        <end position="700"/>
    </location>
</feature>
<proteinExistence type="predicted"/>
<dbReference type="PANTHER" id="PTHR35339">
    <property type="entry name" value="LINALOOL DEHYDRATASE_ISOMERASE DOMAIN-CONTAINING PROTEIN"/>
    <property type="match status" value="1"/>
</dbReference>
<dbReference type="InterPro" id="IPR049237">
    <property type="entry name" value="DUF2264_C"/>
</dbReference>
<dbReference type="PIRSF" id="PIRSF014753">
    <property type="entry name" value="UCP014753"/>
    <property type="match status" value="1"/>
</dbReference>
<keyword evidence="4" id="KW-1185">Reference proteome</keyword>
<sequence>MWAPPSPFASNPLQTRTDLAQFLTSLLDPLAAHTSPGGSRIHLGFTGTHFDETAAHLEGFSRPIWGLASLLAGGGTYTGAERWVRGFESGTDPEHDEFWGDMRDRDQRMVECSAIGFCLAVAKEQIWDRMGQRGQGNLERWLGGMNDKKMPNTNWLWFRVFSNLGLSRVGSSYFSSERLKADMEHLDTFYIGDGWSRDGPEGVLQLDYYSSSFAIQFAQLVYSKLAWNEDRTRCENYRERARLFAKDFVWYFDAEGRAIPFGRSLTYRFAMSSFWGACAFADLELPSPLTWGVVKGLQLRNIRWWAKQAGAYNVDGTLTIGYVYPNMAMTENYNSPGSPYWCCKSFISLALPESHPFWAAQEEPYPLHLLSSFTKSLHKPFHIATHSATSSAALAHSYILSSGQRCSYAVKNSAAKYGKFAYSTAFGYSVAVSNGLGGPGLEEVGADSVLAFRDLEHVVLGGKNADVGAAGAAGAADIDLEDEGWRCRRRVDDARFKSTGRREELLRSVWRPYPGVEVETWLVPPAPESPLWHLRVHRVRSTRRLAVAEGGWAADGQRWDGRHLDAVADVSEFVTQRANRTRGYGYLESEGGDAVGAAVLTVSKSGVSGIVDLSPDEFAPAAGARRAGRALRTDANTSLMFPRAVVPMLVTELEPSKEGRDLWWVTAVFGVPARDGQEGPPEGWQAEWAKSPVIPEEIAKLII</sequence>
<dbReference type="HOGENOM" id="CLU_028269_1_0_1"/>
<dbReference type="EMBL" id="JH930473">
    <property type="protein sequence ID" value="EKM54318.1"/>
    <property type="molecule type" value="Genomic_DNA"/>
</dbReference>
<evidence type="ECO:0000259" key="2">
    <source>
        <dbReference type="Pfam" id="PF20938"/>
    </source>
</evidence>
<dbReference type="Pfam" id="PF10022">
    <property type="entry name" value="DUF2264"/>
    <property type="match status" value="1"/>
</dbReference>
<organism evidence="3 4">
    <name type="scientific">Phanerochaete carnosa (strain HHB-10118-sp)</name>
    <name type="common">White-rot fungus</name>
    <name type="synonym">Peniophora carnosa</name>
    <dbReference type="NCBI Taxonomy" id="650164"/>
    <lineage>
        <taxon>Eukaryota</taxon>
        <taxon>Fungi</taxon>
        <taxon>Dikarya</taxon>
        <taxon>Basidiomycota</taxon>
        <taxon>Agaricomycotina</taxon>
        <taxon>Agaricomycetes</taxon>
        <taxon>Polyporales</taxon>
        <taxon>Phanerochaetaceae</taxon>
        <taxon>Phanerochaete</taxon>
    </lineage>
</organism>
<feature type="domain" description="DUF2264" evidence="1">
    <location>
        <begin position="15"/>
        <end position="365"/>
    </location>
</feature>
<accession>K5VS74</accession>
<evidence type="ECO:0008006" key="5">
    <source>
        <dbReference type="Google" id="ProtNLM"/>
    </source>
</evidence>
<evidence type="ECO:0000313" key="3">
    <source>
        <dbReference type="EMBL" id="EKM54318.1"/>
    </source>
</evidence>
<protein>
    <recommendedName>
        <fullName evidence="5">DUF2264 domain-containing protein</fullName>
    </recommendedName>
</protein>
<dbReference type="Proteomes" id="UP000008370">
    <property type="component" value="Unassembled WGS sequence"/>
</dbReference>
<dbReference type="OrthoDB" id="5150166at2759"/>
<gene>
    <name evidence="3" type="ORF">PHACADRAFT_185259</name>
</gene>
<dbReference type="PANTHER" id="PTHR35339:SF4">
    <property type="entry name" value="LINALOOL DEHYDRATASE_ISOMERASE DOMAIN-CONTAINING PROTEIN"/>
    <property type="match status" value="1"/>
</dbReference>
<dbReference type="GeneID" id="18910266"/>